<gene>
    <name evidence="1" type="ORF">KL86DYS1_10937</name>
</gene>
<organism evidence="1">
    <name type="scientific">uncultured Dysgonomonas sp</name>
    <dbReference type="NCBI Taxonomy" id="206096"/>
    <lineage>
        <taxon>Bacteria</taxon>
        <taxon>Pseudomonadati</taxon>
        <taxon>Bacteroidota</taxon>
        <taxon>Bacteroidia</taxon>
        <taxon>Bacteroidales</taxon>
        <taxon>Dysgonomonadaceae</taxon>
        <taxon>Dysgonomonas</taxon>
        <taxon>environmental samples</taxon>
    </lineage>
</organism>
<name>A0A212J2L5_9BACT</name>
<dbReference type="EMBL" id="FLUM01000001">
    <property type="protein sequence ID" value="SBV93706.1"/>
    <property type="molecule type" value="Genomic_DNA"/>
</dbReference>
<dbReference type="AlphaFoldDB" id="A0A212J2L5"/>
<proteinExistence type="predicted"/>
<sequence length="57" mass="6585">MEIFFKIKEIKSFKNEMTKVSQLNLKYSIVIIKKGNKSNTFTNCTALLHFCTKPAIT</sequence>
<evidence type="ECO:0000313" key="1">
    <source>
        <dbReference type="EMBL" id="SBV93706.1"/>
    </source>
</evidence>
<reference evidence="1" key="1">
    <citation type="submission" date="2016-04" db="EMBL/GenBank/DDBJ databases">
        <authorList>
            <person name="Evans L.H."/>
            <person name="Alamgir A."/>
            <person name="Owens N."/>
            <person name="Weber N.D."/>
            <person name="Virtaneva K."/>
            <person name="Barbian K."/>
            <person name="Babar A."/>
            <person name="Rosenke K."/>
        </authorList>
    </citation>
    <scope>NUCLEOTIDE SEQUENCE</scope>
    <source>
        <strain evidence="1">86-1</strain>
    </source>
</reference>
<protein>
    <submittedName>
        <fullName evidence="1">Uncharacterized protein</fullName>
    </submittedName>
</protein>
<accession>A0A212J2L5</accession>